<dbReference type="InterPro" id="IPR007197">
    <property type="entry name" value="rSAM"/>
</dbReference>
<evidence type="ECO:0000256" key="3">
    <source>
        <dbReference type="ARBA" id="ARBA00023014"/>
    </source>
</evidence>
<accession>A0A248JSV3</accession>
<dbReference type="GO" id="GO:0051536">
    <property type="term" value="F:iron-sulfur cluster binding"/>
    <property type="evidence" value="ECO:0007669"/>
    <property type="project" value="UniProtKB-KW"/>
</dbReference>
<dbReference type="KEGG" id="nao:Y958_11100"/>
<dbReference type="GO" id="GO:0003824">
    <property type="term" value="F:catalytic activity"/>
    <property type="evidence" value="ECO:0007669"/>
    <property type="project" value="InterPro"/>
</dbReference>
<dbReference type="PROSITE" id="PS51918">
    <property type="entry name" value="RADICAL_SAM"/>
    <property type="match status" value="1"/>
</dbReference>
<evidence type="ECO:0000256" key="2">
    <source>
        <dbReference type="ARBA" id="ARBA00023004"/>
    </source>
</evidence>
<dbReference type="SFLD" id="SFLDS00029">
    <property type="entry name" value="Radical_SAM"/>
    <property type="match status" value="1"/>
</dbReference>
<dbReference type="Pfam" id="PF04055">
    <property type="entry name" value="Radical_SAM"/>
    <property type="match status" value="1"/>
</dbReference>
<sequence>MVDILDDRPLKGRGTVSNRVGRFEAHARMRTDDGWARAGHDGWDEEADLEVAAATQVRLDTSRSVISYNDSPDVNFDRSINPYRGCEHGCVYCFARPSHAYLGHSPGLDFETILYAKRDAPALLAKELRAKGYTPQPIALGANTDAYQPIERTERITRGVLEVLRDFRHPVGIITKSPLVLRDLDILAPMAADGLARVSISITTLDRDLARKLEPRAGTPQRRLDAVRQLSQAGVPVSVLASPMIPALNDAELEGILAAAKEAGATQGHYILLRLPRELGDLMEEWLRLHVPDRADHVLSLIRQCRDGGRNHAEFGTRMRGTGVYAQLLTARYKLAVKRLGLDQRRWSMRCDLFQPPPQAGDQLALF</sequence>
<feature type="domain" description="Radical SAM core" evidence="4">
    <location>
        <begin position="69"/>
        <end position="310"/>
    </location>
</feature>
<name>A0A248JSV3_9PROT</name>
<dbReference type="SMART" id="SM00729">
    <property type="entry name" value="Elp3"/>
    <property type="match status" value="1"/>
</dbReference>
<dbReference type="SFLD" id="SFLDG01084">
    <property type="entry name" value="Uncharacterised_Radical_SAM_Su"/>
    <property type="match status" value="1"/>
</dbReference>
<keyword evidence="6" id="KW-1185">Reference proteome</keyword>
<dbReference type="CDD" id="cd01335">
    <property type="entry name" value="Radical_SAM"/>
    <property type="match status" value="1"/>
</dbReference>
<evidence type="ECO:0000313" key="6">
    <source>
        <dbReference type="Proteomes" id="UP000197153"/>
    </source>
</evidence>
<dbReference type="Proteomes" id="UP000197153">
    <property type="component" value="Chromosome 1"/>
</dbReference>
<dbReference type="PANTHER" id="PTHR43432:SF3">
    <property type="entry name" value="SLR0285 PROTEIN"/>
    <property type="match status" value="1"/>
</dbReference>
<organism evidence="5 6">
    <name type="scientific">Nitrospirillum viridazoti CBAmc</name>
    <dbReference type="NCBI Taxonomy" id="1441467"/>
    <lineage>
        <taxon>Bacteria</taxon>
        <taxon>Pseudomonadati</taxon>
        <taxon>Pseudomonadota</taxon>
        <taxon>Alphaproteobacteria</taxon>
        <taxon>Rhodospirillales</taxon>
        <taxon>Azospirillaceae</taxon>
        <taxon>Nitrospirillum</taxon>
        <taxon>Nitrospirillum viridazoti</taxon>
    </lineage>
</organism>
<reference evidence="5 6" key="1">
    <citation type="submission" date="2017-06" db="EMBL/GenBank/DDBJ databases">
        <title>Complete genome sequence of Nitrospirillum amazonense strain CBAmC, an endophytic nitrogen-fixing and plant growth-promoting bacterium, isolated from sugarcane.</title>
        <authorList>
            <person name="Schwab S."/>
            <person name="dos Santos Teixeira K.R."/>
            <person name="Simoes Araujo J.L."/>
            <person name="Soares Vidal M."/>
            <person name="Borges de Freitas H.R."/>
            <person name="Rivello Crivelaro A.L."/>
            <person name="Bueno de Camargo Nunes A."/>
            <person name="dos Santos C.M."/>
            <person name="Palmeira da Silva Rosa D."/>
            <person name="da Silva Padilha D."/>
            <person name="da Silva E."/>
            <person name="Araujo Terra L."/>
            <person name="Soares Mendes V."/>
            <person name="Farinelli L."/>
            <person name="Magalhaes Cruz L."/>
            <person name="Baldani J.I."/>
        </authorList>
    </citation>
    <scope>NUCLEOTIDE SEQUENCE [LARGE SCALE GENOMIC DNA]</scope>
    <source>
        <strain evidence="5 6">CBAmC</strain>
    </source>
</reference>
<protein>
    <submittedName>
        <fullName evidence="5">Radical SAM protein</fullName>
    </submittedName>
</protein>
<dbReference type="NCBIfam" id="NF033668">
    <property type="entry name" value="rSAM_PA0069"/>
    <property type="match status" value="1"/>
</dbReference>
<gene>
    <name evidence="5" type="ORF">Y958_11100</name>
</gene>
<dbReference type="AlphaFoldDB" id="A0A248JSV3"/>
<dbReference type="InterPro" id="IPR040086">
    <property type="entry name" value="MJ0683-like"/>
</dbReference>
<keyword evidence="2" id="KW-0408">Iron</keyword>
<dbReference type="RefSeq" id="WP_088872025.1">
    <property type="nucleotide sequence ID" value="NZ_CP022110.1"/>
</dbReference>
<dbReference type="InterPro" id="IPR058240">
    <property type="entry name" value="rSAM_sf"/>
</dbReference>
<evidence type="ECO:0000256" key="1">
    <source>
        <dbReference type="ARBA" id="ARBA00022723"/>
    </source>
</evidence>
<dbReference type="Gene3D" id="3.80.30.30">
    <property type="match status" value="1"/>
</dbReference>
<dbReference type="EMBL" id="CP022110">
    <property type="protein sequence ID" value="ASG21314.1"/>
    <property type="molecule type" value="Genomic_DNA"/>
</dbReference>
<evidence type="ECO:0000259" key="4">
    <source>
        <dbReference type="PROSITE" id="PS51918"/>
    </source>
</evidence>
<proteinExistence type="predicted"/>
<dbReference type="PANTHER" id="PTHR43432">
    <property type="entry name" value="SLR0285 PROTEIN"/>
    <property type="match status" value="1"/>
</dbReference>
<evidence type="ECO:0000313" key="5">
    <source>
        <dbReference type="EMBL" id="ASG21314.1"/>
    </source>
</evidence>
<dbReference type="SUPFAM" id="SSF102114">
    <property type="entry name" value="Radical SAM enzymes"/>
    <property type="match status" value="1"/>
</dbReference>
<dbReference type="GO" id="GO:0046872">
    <property type="term" value="F:metal ion binding"/>
    <property type="evidence" value="ECO:0007669"/>
    <property type="project" value="UniProtKB-KW"/>
</dbReference>
<keyword evidence="3" id="KW-0411">Iron-sulfur</keyword>
<dbReference type="InterPro" id="IPR006638">
    <property type="entry name" value="Elp3/MiaA/NifB-like_rSAM"/>
</dbReference>
<keyword evidence="1" id="KW-0479">Metal-binding</keyword>